<protein>
    <submittedName>
        <fullName evidence="2">Uncharacterized protein</fullName>
    </submittedName>
</protein>
<feature type="non-terminal residue" evidence="2">
    <location>
        <position position="1"/>
    </location>
</feature>
<proteinExistence type="predicted"/>
<evidence type="ECO:0000313" key="2">
    <source>
        <dbReference type="EMBL" id="BBN68569.1"/>
    </source>
</evidence>
<feature type="region of interest" description="Disordered" evidence="1">
    <location>
        <begin position="120"/>
        <end position="141"/>
    </location>
</feature>
<gene>
    <name evidence="2" type="ORF">Prudu_477S000100</name>
</gene>
<evidence type="ECO:0000256" key="1">
    <source>
        <dbReference type="SAM" id="MobiDB-lite"/>
    </source>
</evidence>
<reference evidence="2" key="1">
    <citation type="journal article" date="2019" name="Science">
        <title>Mutation of a bHLH transcription factor allowed almond domestication.</title>
        <authorList>
            <person name="Sanchez-Perez R."/>
            <person name="Pavan S."/>
            <person name="Mazzeo R."/>
            <person name="Moldovan C."/>
            <person name="Aiese Cigliano R."/>
            <person name="Del Cueto J."/>
            <person name="Ricciardi F."/>
            <person name="Lotti C."/>
            <person name="Ricciardi L."/>
            <person name="Dicenta F."/>
            <person name="Lopez-Marques R.L."/>
            <person name="Lindberg Moller B."/>
        </authorList>
    </citation>
    <scope>NUCLEOTIDE SEQUENCE</scope>
</reference>
<sequence length="172" mass="19308">IFIPVFLSLSPRHLSLLLLSPARDPPSLLPSDRARPSTGHGDLRHRSLSTQHVAAFLAWAVADISSPDIGRNLPFSPTVVIELPLDRSLLFRHHFFEEAPGVRLIHKRDPREVQLARTSSLRRTKETALGHQLSSRPPPKRFSETVGQVEDFGFGQNTGETLRIFGRSERKI</sequence>
<organism evidence="2">
    <name type="scientific">Prunus dulcis</name>
    <name type="common">Almond</name>
    <name type="synonym">Amygdalus dulcis</name>
    <dbReference type="NCBI Taxonomy" id="3755"/>
    <lineage>
        <taxon>Eukaryota</taxon>
        <taxon>Viridiplantae</taxon>
        <taxon>Streptophyta</taxon>
        <taxon>Embryophyta</taxon>
        <taxon>Tracheophyta</taxon>
        <taxon>Spermatophyta</taxon>
        <taxon>Magnoliopsida</taxon>
        <taxon>eudicotyledons</taxon>
        <taxon>Gunneridae</taxon>
        <taxon>Pentapetalae</taxon>
        <taxon>rosids</taxon>
        <taxon>fabids</taxon>
        <taxon>Rosales</taxon>
        <taxon>Rosaceae</taxon>
        <taxon>Amygdaloideae</taxon>
        <taxon>Amygdaleae</taxon>
        <taxon>Prunus</taxon>
    </lineage>
</organism>
<name>A0A5H2XNZ6_PRUDU</name>
<dbReference type="EMBL" id="AP020814">
    <property type="protein sequence ID" value="BBN68569.1"/>
    <property type="molecule type" value="Genomic_DNA"/>
</dbReference>
<accession>A0A5H2XNZ6</accession>
<dbReference type="AlphaFoldDB" id="A0A5H2XNZ6"/>